<evidence type="ECO:0000313" key="4">
    <source>
        <dbReference type="Proteomes" id="UP000000589"/>
    </source>
</evidence>
<dbReference type="Proteomes" id="UP000000589">
    <property type="component" value="Chromosome 2"/>
</dbReference>
<dbReference type="AlphaFoldDB" id="V9GXT6"/>
<keyword evidence="4" id="KW-1185">Reference proteome</keyword>
<reference evidence="2" key="3">
    <citation type="submission" date="2025-08" db="UniProtKB">
        <authorList>
            <consortium name="Ensembl"/>
        </authorList>
    </citation>
    <scope>IDENTIFICATION</scope>
    <source>
        <strain evidence="2">C57BL/6J</strain>
    </source>
</reference>
<dbReference type="Ensembl" id="ENSMUST00000184121.8">
    <property type="protein sequence ID" value="ENSMUSP00000139314.2"/>
    <property type="gene ID" value="ENSMUSG00000027327.17"/>
</dbReference>
<dbReference type="GeneTree" id="ENSGT00390000008711"/>
<dbReference type="SMR" id="V9GXT6"/>
<dbReference type="MGI" id="MGI:1914576">
    <property type="gene designation" value="Adissp"/>
</dbReference>
<protein>
    <submittedName>
        <fullName evidence="2">Adipose secreted signaling protein</fullName>
    </submittedName>
</protein>
<feature type="compositionally biased region" description="Polar residues" evidence="1">
    <location>
        <begin position="14"/>
        <end position="27"/>
    </location>
</feature>
<evidence type="ECO:0000256" key="1">
    <source>
        <dbReference type="SAM" id="MobiDB-lite"/>
    </source>
</evidence>
<feature type="region of interest" description="Disordered" evidence="1">
    <location>
        <begin position="1"/>
        <end position="27"/>
    </location>
</feature>
<dbReference type="VEuPathDB" id="HostDB:ENSMUSG00000027327"/>
<dbReference type="Antibodypedia" id="54581">
    <property type="antibodies" value="45 antibodies from 9 providers"/>
</dbReference>
<evidence type="ECO:0000313" key="2">
    <source>
        <dbReference type="Ensembl" id="ENSMUSP00000139314.2"/>
    </source>
</evidence>
<dbReference type="ExpressionAtlas" id="V9GXT6">
    <property type="expression patterns" value="baseline and differential"/>
</dbReference>
<accession>V9GXT6</accession>
<dbReference type="AGR" id="MGI:1914576"/>
<gene>
    <name evidence="2 3" type="primary">Adissp</name>
    <name evidence="3" type="synonym">1700037H04Rik</name>
</gene>
<dbReference type="Bgee" id="ENSMUSG00000027327">
    <property type="expression patterns" value="Expressed in seminiferous tubule of testis and 253 other cell types or tissues"/>
</dbReference>
<sequence length="50" mass="5541">MAAANRVSPESEVSALQQATMQKAPRATSTLMKSCMTRWSWLLRRVTTAS</sequence>
<dbReference type="HOGENOM" id="CLU_3124581_0_0_1"/>
<name>V9GXT6_MOUSE</name>
<reference evidence="2 4" key="2">
    <citation type="journal article" date="2011" name="PLoS Biol.">
        <title>Modernizing reference genome assemblies.</title>
        <authorList>
            <person name="Church D.M."/>
            <person name="Schneider V.A."/>
            <person name="Graves T."/>
            <person name="Auger K."/>
            <person name="Cunningham F."/>
            <person name="Bouk N."/>
            <person name="Chen H.C."/>
            <person name="Agarwala R."/>
            <person name="McLaren W.M."/>
            <person name="Ritchie G.R."/>
            <person name="Albracht D."/>
            <person name="Kremitzki M."/>
            <person name="Rock S."/>
            <person name="Kotkiewicz H."/>
            <person name="Kremitzki C."/>
            <person name="Wollam A."/>
            <person name="Trani L."/>
            <person name="Fulton L."/>
            <person name="Fulton R."/>
            <person name="Matthews L."/>
            <person name="Whitehead S."/>
            <person name="Chow W."/>
            <person name="Torrance J."/>
            <person name="Dunn M."/>
            <person name="Harden G."/>
            <person name="Threadgold G."/>
            <person name="Wood J."/>
            <person name="Collins J."/>
            <person name="Heath P."/>
            <person name="Griffiths G."/>
            <person name="Pelan S."/>
            <person name="Grafham D."/>
            <person name="Eichler E.E."/>
            <person name="Weinstock G."/>
            <person name="Mardis E.R."/>
            <person name="Wilson R.K."/>
            <person name="Howe K."/>
            <person name="Flicek P."/>
            <person name="Hubbard T."/>
        </authorList>
    </citation>
    <scope>NUCLEOTIDE SEQUENCE [LARGE SCALE GENOMIC DNA]</scope>
    <source>
        <strain evidence="2 4">C57BL/6J</strain>
    </source>
</reference>
<evidence type="ECO:0000313" key="3">
    <source>
        <dbReference type="MGI" id="MGI:1914576"/>
    </source>
</evidence>
<organism evidence="2 4">
    <name type="scientific">Mus musculus</name>
    <name type="common">Mouse</name>
    <dbReference type="NCBI Taxonomy" id="10090"/>
    <lineage>
        <taxon>Eukaryota</taxon>
        <taxon>Metazoa</taxon>
        <taxon>Chordata</taxon>
        <taxon>Craniata</taxon>
        <taxon>Vertebrata</taxon>
        <taxon>Euteleostomi</taxon>
        <taxon>Mammalia</taxon>
        <taxon>Eutheria</taxon>
        <taxon>Euarchontoglires</taxon>
        <taxon>Glires</taxon>
        <taxon>Rodentia</taxon>
        <taxon>Myomorpha</taxon>
        <taxon>Muroidea</taxon>
        <taxon>Muridae</taxon>
        <taxon>Murinae</taxon>
        <taxon>Mus</taxon>
        <taxon>Mus</taxon>
    </lineage>
</organism>
<proteinExistence type="predicted"/>
<reference evidence="2" key="4">
    <citation type="submission" date="2025-09" db="UniProtKB">
        <authorList>
            <consortium name="Ensembl"/>
        </authorList>
    </citation>
    <scope>IDENTIFICATION</scope>
    <source>
        <strain evidence="2">C57BL/6J</strain>
    </source>
</reference>
<reference evidence="2 4" key="1">
    <citation type="journal article" date="2009" name="PLoS Biol.">
        <title>Lineage-specific biology revealed by a finished genome assembly of the mouse.</title>
        <authorList>
            <consortium name="Mouse Genome Sequencing Consortium"/>
            <person name="Church D.M."/>
            <person name="Goodstadt L."/>
            <person name="Hillier L.W."/>
            <person name="Zody M.C."/>
            <person name="Goldstein S."/>
            <person name="She X."/>
            <person name="Bult C.J."/>
            <person name="Agarwala R."/>
            <person name="Cherry J.L."/>
            <person name="DiCuccio M."/>
            <person name="Hlavina W."/>
            <person name="Kapustin Y."/>
            <person name="Meric P."/>
            <person name="Maglott D."/>
            <person name="Birtle Z."/>
            <person name="Marques A.C."/>
            <person name="Graves T."/>
            <person name="Zhou S."/>
            <person name="Teague B."/>
            <person name="Potamousis K."/>
            <person name="Churas C."/>
            <person name="Place M."/>
            <person name="Herschleb J."/>
            <person name="Runnheim R."/>
            <person name="Forrest D."/>
            <person name="Amos-Landgraf J."/>
            <person name="Schwartz D.C."/>
            <person name="Cheng Z."/>
            <person name="Lindblad-Toh K."/>
            <person name="Eichler E.E."/>
            <person name="Ponting C.P."/>
        </authorList>
    </citation>
    <scope>NUCLEOTIDE SEQUENCE [LARGE SCALE GENOMIC DNA]</scope>
    <source>
        <strain evidence="2 4">C57BL/6J</strain>
    </source>
</reference>